<sequence length="260" mass="28699">MKRLVHALFFLASSLLLPSCDLLEDYGLQPKPRLTVYRGPSVKVGNGQATAWISVNARQEPIELGLELTNEALYNLPPTNFGVDEIPLPEQAKALTPFDHIQLGWSAQGHPVQGPNGPIPFGPHYDTRFYMTSRAERQAIPAGADPTARFNVLPPAGYLPAPYRAVLGDLPGLGRHWGDAQAFAGMTHTMVLGTYNGQYTFMVPNVLLEELRSGNRTSTPFAQPLYFQETNTYYPTTYNIYATGTAPQTHHITLSGFVRR</sequence>
<geneLocation type="plasmid" evidence="1 2">
    <name>p_unnamed1</name>
</geneLocation>
<keyword evidence="1" id="KW-0614">Plasmid</keyword>
<proteinExistence type="predicted"/>
<name>A0A7H0H1A2_9BACT</name>
<evidence type="ECO:0000313" key="2">
    <source>
        <dbReference type="Proteomes" id="UP000516093"/>
    </source>
</evidence>
<dbReference type="AlphaFoldDB" id="A0A7H0H1A2"/>
<dbReference type="EMBL" id="CP060785">
    <property type="protein sequence ID" value="QNP54318.1"/>
    <property type="molecule type" value="Genomic_DNA"/>
</dbReference>
<dbReference type="RefSeq" id="WP_187734477.1">
    <property type="nucleotide sequence ID" value="NZ_BMFN01000005.1"/>
</dbReference>
<reference evidence="1 2" key="1">
    <citation type="submission" date="2020-08" db="EMBL/GenBank/DDBJ databases">
        <title>Genome sequence of Hymenobacter qilianensis JCM 19763T.</title>
        <authorList>
            <person name="Hyun D.-W."/>
            <person name="Bae J.-W."/>
        </authorList>
    </citation>
    <scope>NUCLEOTIDE SEQUENCE [LARGE SCALE GENOMIC DNA]</scope>
    <source>
        <strain evidence="1 2">JCM 19763</strain>
        <plasmid evidence="1 2">p_unnamed1</plasmid>
    </source>
</reference>
<gene>
    <name evidence="1" type="ORF">H9L05_21035</name>
</gene>
<keyword evidence="2" id="KW-1185">Reference proteome</keyword>
<dbReference type="KEGG" id="hqi:H9L05_21035"/>
<accession>A0A7H0H1A2</accession>
<protein>
    <submittedName>
        <fullName evidence="1">DUF5602 domain-containing protein</fullName>
    </submittedName>
</protein>
<evidence type="ECO:0000313" key="1">
    <source>
        <dbReference type="EMBL" id="QNP54318.1"/>
    </source>
</evidence>
<organism evidence="1 2">
    <name type="scientific">Hymenobacter qilianensis</name>
    <dbReference type="NCBI Taxonomy" id="1385715"/>
    <lineage>
        <taxon>Bacteria</taxon>
        <taxon>Pseudomonadati</taxon>
        <taxon>Bacteroidota</taxon>
        <taxon>Cytophagia</taxon>
        <taxon>Cytophagales</taxon>
        <taxon>Hymenobacteraceae</taxon>
        <taxon>Hymenobacter</taxon>
    </lineage>
</organism>
<dbReference type="Proteomes" id="UP000516093">
    <property type="component" value="Plasmid p_unnamed1"/>
</dbReference>